<dbReference type="Pfam" id="PF04082">
    <property type="entry name" value="Fungal_trans"/>
    <property type="match status" value="1"/>
</dbReference>
<proteinExistence type="predicted"/>
<keyword evidence="5" id="KW-0539">Nucleus</keyword>
<evidence type="ECO:0000256" key="3">
    <source>
        <dbReference type="ARBA" id="ARBA00023015"/>
    </source>
</evidence>
<sequence length="675" mass="75553">MRTMPRLGQRCSYNARRAANRAASGAPLGLDQPHALDDALPGSAPNAQQFRRIEQRLDTITTLLQERLPTSSAGDRASERTVNSSSGERMPCVPFQPEYIRSQVEVYLDHFYDQPYCVFSRDKLIKDAGKLPSEVVFPLIALTSRLASKVSGDLRLSAPNTADCTNMAWNILSNNYRTGNLGLPFLQGTFLMAQLDLSDGRSDRGYNSVALALRALQSVGLTRSDGYTSLQTTADQEDWKRITWAFFMLDRNYNASRTYSICLSDKHFTLPFPSPNASATDRGCSSSCGRLYDGPGKLGKNGDDGILACLIRLSSIWGKLTEYVFEPSDEDKCPPWQSGSTWAGLESDWMQFQTQFADTHRYMNVDFCRRAREEPGSRAYLSTWLCVQFLFHSLQALLHHPFVIMSKLRQYGRNIPSTFLQKSFESSVIHSRWIARFVREMDEVDFKLYDPFIGYLCAIAATIQLEHSQSKKQQVARLAKNDYETLVAFVTGLSAYWGNMGVLVGELELAIVAVLMILQADRLKEIAERRKGYGSLYHNQEEFSGILPCMPASSDLPRMSAEDERLMWDILDFGTSCSFAKASIFDASSSSPDHQMGGVSVPWPLDDSSPARHDAVGEVMVDLPRPRTQEPRPATDSLDHCLPSEWPISNTDELGLAMPDAAEWLLFGGYLPEQL</sequence>
<dbReference type="Proteomes" id="UP000051487">
    <property type="component" value="Unassembled WGS sequence"/>
</dbReference>
<feature type="region of interest" description="Disordered" evidence="6">
    <location>
        <begin position="65"/>
        <end position="88"/>
    </location>
</feature>
<evidence type="ECO:0000256" key="2">
    <source>
        <dbReference type="ARBA" id="ARBA00022723"/>
    </source>
</evidence>
<dbReference type="CDD" id="cd12148">
    <property type="entry name" value="fungal_TF_MHR"/>
    <property type="match status" value="1"/>
</dbReference>
<accession>A0AAN4PRF5</accession>
<evidence type="ECO:0000313" key="8">
    <source>
        <dbReference type="EMBL" id="GAQ11683.1"/>
    </source>
</evidence>
<feature type="domain" description="Xylanolytic transcriptional activator regulatory" evidence="7">
    <location>
        <begin position="105"/>
        <end position="277"/>
    </location>
</feature>
<dbReference type="InterPro" id="IPR007219">
    <property type="entry name" value="XnlR_reg_dom"/>
</dbReference>
<gene>
    <name evidence="8" type="ORF">ALT_9004</name>
</gene>
<keyword evidence="4" id="KW-0804">Transcription</keyword>
<keyword evidence="2" id="KW-0479">Metal-binding</keyword>
<dbReference type="PANTHER" id="PTHR47338:SF9">
    <property type="entry name" value="ZN(II)2CYS6 TRANSCRIPTION FACTOR (EUROFUNG)"/>
    <property type="match status" value="1"/>
</dbReference>
<dbReference type="EMBL" id="BCLY01000016">
    <property type="protein sequence ID" value="GAQ11683.1"/>
    <property type="molecule type" value="Genomic_DNA"/>
</dbReference>
<dbReference type="GO" id="GO:0008270">
    <property type="term" value="F:zinc ion binding"/>
    <property type="evidence" value="ECO:0007669"/>
    <property type="project" value="InterPro"/>
</dbReference>
<evidence type="ECO:0000313" key="9">
    <source>
        <dbReference type="Proteomes" id="UP000051487"/>
    </source>
</evidence>
<name>A0AAN4PRF5_ASPLE</name>
<dbReference type="InterPro" id="IPR050815">
    <property type="entry name" value="TF_fung"/>
</dbReference>
<comment type="subcellular location">
    <subcellularLocation>
        <location evidence="1">Nucleus</location>
    </subcellularLocation>
</comment>
<keyword evidence="3" id="KW-0805">Transcription regulation</keyword>
<evidence type="ECO:0000259" key="7">
    <source>
        <dbReference type="Pfam" id="PF04082"/>
    </source>
</evidence>
<evidence type="ECO:0000256" key="4">
    <source>
        <dbReference type="ARBA" id="ARBA00023163"/>
    </source>
</evidence>
<protein>
    <recommendedName>
        <fullName evidence="7">Xylanolytic transcriptional activator regulatory domain-containing protein</fullName>
    </recommendedName>
</protein>
<evidence type="ECO:0000256" key="6">
    <source>
        <dbReference type="SAM" id="MobiDB-lite"/>
    </source>
</evidence>
<reference evidence="8 9" key="1">
    <citation type="submission" date="2015-11" db="EMBL/GenBank/DDBJ databases">
        <title>Aspergillus lentulus strain IFM 54703T.</title>
        <authorList>
            <person name="Kusuya Y."/>
            <person name="Sakai K."/>
            <person name="Kamei K."/>
            <person name="Takahashi H."/>
            <person name="Yaguchi T."/>
        </authorList>
    </citation>
    <scope>NUCLEOTIDE SEQUENCE [LARGE SCALE GENOMIC DNA]</scope>
    <source>
        <strain evidence="8 9">IFM 54703</strain>
    </source>
</reference>
<dbReference type="GO" id="GO:0005634">
    <property type="term" value="C:nucleus"/>
    <property type="evidence" value="ECO:0007669"/>
    <property type="project" value="UniProtKB-SubCell"/>
</dbReference>
<evidence type="ECO:0000256" key="1">
    <source>
        <dbReference type="ARBA" id="ARBA00004123"/>
    </source>
</evidence>
<comment type="caution">
    <text evidence="8">The sequence shown here is derived from an EMBL/GenBank/DDBJ whole genome shotgun (WGS) entry which is preliminary data.</text>
</comment>
<dbReference type="AlphaFoldDB" id="A0AAN4PRF5"/>
<dbReference type="GO" id="GO:0006351">
    <property type="term" value="P:DNA-templated transcription"/>
    <property type="evidence" value="ECO:0007669"/>
    <property type="project" value="InterPro"/>
</dbReference>
<organism evidence="8 9">
    <name type="scientific">Aspergillus lentulus</name>
    <dbReference type="NCBI Taxonomy" id="293939"/>
    <lineage>
        <taxon>Eukaryota</taxon>
        <taxon>Fungi</taxon>
        <taxon>Dikarya</taxon>
        <taxon>Ascomycota</taxon>
        <taxon>Pezizomycotina</taxon>
        <taxon>Eurotiomycetes</taxon>
        <taxon>Eurotiomycetidae</taxon>
        <taxon>Eurotiales</taxon>
        <taxon>Aspergillaceae</taxon>
        <taxon>Aspergillus</taxon>
        <taxon>Aspergillus subgen. Fumigati</taxon>
    </lineage>
</organism>
<dbReference type="GO" id="GO:0000981">
    <property type="term" value="F:DNA-binding transcription factor activity, RNA polymerase II-specific"/>
    <property type="evidence" value="ECO:0007669"/>
    <property type="project" value="InterPro"/>
</dbReference>
<dbReference type="PANTHER" id="PTHR47338">
    <property type="entry name" value="ZN(II)2CYS6 TRANSCRIPTION FACTOR (EUROFUNG)-RELATED"/>
    <property type="match status" value="1"/>
</dbReference>
<evidence type="ECO:0000256" key="5">
    <source>
        <dbReference type="ARBA" id="ARBA00023242"/>
    </source>
</evidence>
<dbReference type="GO" id="GO:0003677">
    <property type="term" value="F:DNA binding"/>
    <property type="evidence" value="ECO:0007669"/>
    <property type="project" value="InterPro"/>
</dbReference>